<feature type="transmembrane region" description="Helical" evidence="6">
    <location>
        <begin position="304"/>
        <end position="323"/>
    </location>
</feature>
<feature type="transmembrane region" description="Helical" evidence="6">
    <location>
        <begin position="39"/>
        <end position="57"/>
    </location>
</feature>
<dbReference type="InterPro" id="IPR011701">
    <property type="entry name" value="MFS"/>
</dbReference>
<evidence type="ECO:0000256" key="5">
    <source>
        <dbReference type="SAM" id="MobiDB-lite"/>
    </source>
</evidence>
<dbReference type="OrthoDB" id="422206at2759"/>
<evidence type="ECO:0000256" key="1">
    <source>
        <dbReference type="ARBA" id="ARBA00004141"/>
    </source>
</evidence>
<dbReference type="AlphaFoldDB" id="F4WFQ4"/>
<dbReference type="PANTHER" id="PTHR10924:SF4">
    <property type="entry name" value="GH15861P"/>
    <property type="match status" value="1"/>
</dbReference>
<dbReference type="InterPro" id="IPR036259">
    <property type="entry name" value="MFS_trans_sf"/>
</dbReference>
<feature type="transmembrane region" description="Helical" evidence="6">
    <location>
        <begin position="426"/>
        <end position="444"/>
    </location>
</feature>
<dbReference type="SUPFAM" id="SSF103473">
    <property type="entry name" value="MFS general substrate transporter"/>
    <property type="match status" value="1"/>
</dbReference>
<feature type="transmembrane region" description="Helical" evidence="6">
    <location>
        <begin position="171"/>
        <end position="191"/>
    </location>
</feature>
<evidence type="ECO:0000256" key="3">
    <source>
        <dbReference type="ARBA" id="ARBA00022989"/>
    </source>
</evidence>
<dbReference type="GO" id="GO:0097037">
    <property type="term" value="P:heme export"/>
    <property type="evidence" value="ECO:0007669"/>
    <property type="project" value="TreeGrafter"/>
</dbReference>
<reference evidence="7" key="1">
    <citation type="submission" date="2011-02" db="EMBL/GenBank/DDBJ databases">
        <title>The genome of the leaf-cutting ant Acromyrmex echinatior suggests key adaptations to social evolution and fungus farming.</title>
        <authorList>
            <person name="Nygaard S."/>
            <person name="Zhang G."/>
        </authorList>
    </citation>
    <scope>NUCLEOTIDE SEQUENCE</scope>
</reference>
<dbReference type="eggNOG" id="KOG2563">
    <property type="taxonomic scope" value="Eukaryota"/>
</dbReference>
<name>F4WFQ4_ACREC</name>
<evidence type="ECO:0000313" key="8">
    <source>
        <dbReference type="Proteomes" id="UP000007755"/>
    </source>
</evidence>
<dbReference type="Pfam" id="PF07690">
    <property type="entry name" value="MFS_1"/>
    <property type="match status" value="1"/>
</dbReference>
<evidence type="ECO:0000256" key="6">
    <source>
        <dbReference type="SAM" id="Phobius"/>
    </source>
</evidence>
<organism evidence="8">
    <name type="scientific">Acromyrmex echinatior</name>
    <name type="common">Panamanian leafcutter ant</name>
    <name type="synonym">Acromyrmex octospinosus echinatior</name>
    <dbReference type="NCBI Taxonomy" id="103372"/>
    <lineage>
        <taxon>Eukaryota</taxon>
        <taxon>Metazoa</taxon>
        <taxon>Ecdysozoa</taxon>
        <taxon>Arthropoda</taxon>
        <taxon>Hexapoda</taxon>
        <taxon>Insecta</taxon>
        <taxon>Pterygota</taxon>
        <taxon>Neoptera</taxon>
        <taxon>Endopterygota</taxon>
        <taxon>Hymenoptera</taxon>
        <taxon>Apocrita</taxon>
        <taxon>Aculeata</taxon>
        <taxon>Formicoidea</taxon>
        <taxon>Formicidae</taxon>
        <taxon>Myrmicinae</taxon>
        <taxon>Acromyrmex</taxon>
    </lineage>
</organism>
<feature type="transmembrane region" description="Helical" evidence="6">
    <location>
        <begin position="385"/>
        <end position="405"/>
    </location>
</feature>
<evidence type="ECO:0000256" key="2">
    <source>
        <dbReference type="ARBA" id="ARBA00022692"/>
    </source>
</evidence>
<dbReference type="FunCoup" id="F4WFQ4">
    <property type="interactions" value="242"/>
</dbReference>
<accession>F4WFQ4</accession>
<dbReference type="GO" id="GO:0020037">
    <property type="term" value="F:heme binding"/>
    <property type="evidence" value="ECO:0007669"/>
    <property type="project" value="TreeGrafter"/>
</dbReference>
<dbReference type="Gene3D" id="1.20.1250.20">
    <property type="entry name" value="MFS general substrate transporter like domains"/>
    <property type="match status" value="1"/>
</dbReference>
<feature type="transmembrane region" description="Helical" evidence="6">
    <location>
        <begin position="103"/>
        <end position="124"/>
    </location>
</feature>
<gene>
    <name evidence="7" type="ORF">G5I_04463</name>
</gene>
<evidence type="ECO:0000313" key="7">
    <source>
        <dbReference type="EMBL" id="EGI66947.1"/>
    </source>
</evidence>
<feature type="transmembrane region" description="Helical" evidence="6">
    <location>
        <begin position="359"/>
        <end position="379"/>
    </location>
</feature>
<dbReference type="GO" id="GO:0015232">
    <property type="term" value="F:heme transmembrane transporter activity"/>
    <property type="evidence" value="ECO:0007669"/>
    <property type="project" value="TreeGrafter"/>
</dbReference>
<dbReference type="Proteomes" id="UP000007755">
    <property type="component" value="Unassembled WGS sequence"/>
</dbReference>
<keyword evidence="2 6" id="KW-0812">Transmembrane</keyword>
<comment type="subcellular location">
    <subcellularLocation>
        <location evidence="1">Membrane</location>
        <topology evidence="1">Multi-pass membrane protein</topology>
    </subcellularLocation>
</comment>
<evidence type="ECO:0000256" key="4">
    <source>
        <dbReference type="ARBA" id="ARBA00023136"/>
    </source>
</evidence>
<proteinExistence type="predicted"/>
<dbReference type="EMBL" id="GL888122">
    <property type="protein sequence ID" value="EGI66947.1"/>
    <property type="molecule type" value="Genomic_DNA"/>
</dbReference>
<dbReference type="STRING" id="103372.F4WFQ4"/>
<dbReference type="GO" id="GO:0016020">
    <property type="term" value="C:membrane"/>
    <property type="evidence" value="ECO:0007669"/>
    <property type="project" value="UniProtKB-SubCell"/>
</dbReference>
<sequence>MEDKSQNEILTIKDPTKITKSGESTDVEPLKLKVYKKRWLMLIIYTIYAGTNASQWIEYSIITNIITRYYGVSSIMVDWTSMLFLAIYAVFIFPASYVTDKCGLRWTIIIGTSLNCLGSWIKILSVQPDRFYVVFIGHSIVALAQTLVLPLPGRLAAQWFPSTQLSTATSLGIFGNQVGIALGFLLGPVIVKNHNNLDDIGKDLSRLCWIVAIVGTIVLVLVLTLFQNEPELPPSETRALQKMNRKEKKEEFVEPIKRLCRNKNYIMLCNSYGLNIGVLNAVSTLLNQIFLAHFENGEEDAGRIGLAIILTGMAGSISFGIILDKTHKYKYFMSGYLTIGYDLCTEFTYPESENLSAGILNITTSLYSMILIISLGLLMNTYGDIPVHIGLCLALLLGFILTAITKDEQRRQDARKKAQYEGIARIENNMDGLILVLLYIGLAVTSDLSGYKPRGWRPNGRHFNPYNNRLHAYYDAPGLQSYGPQDTAAIYRDPLLTTTTTIRPRTTTVKTTTTPRSREPTTAPNEQSEDDFETTNPALAIANSFAFNRPVYVYNTFPFLPAQIIV</sequence>
<feature type="transmembrane region" description="Helical" evidence="6">
    <location>
        <begin position="131"/>
        <end position="151"/>
    </location>
</feature>
<feature type="compositionally biased region" description="Low complexity" evidence="5">
    <location>
        <begin position="503"/>
        <end position="515"/>
    </location>
</feature>
<dbReference type="InterPro" id="IPR049680">
    <property type="entry name" value="FLVCR1-2_SLC49-like"/>
</dbReference>
<protein>
    <submittedName>
        <fullName evidence="7">Feline leukemia virus subgroup C receptor-related protein 2</fullName>
    </submittedName>
</protein>
<dbReference type="InParanoid" id="F4WFQ4"/>
<keyword evidence="7" id="KW-0675">Receptor</keyword>
<keyword evidence="8" id="KW-1185">Reference proteome</keyword>
<feature type="region of interest" description="Disordered" evidence="5">
    <location>
        <begin position="503"/>
        <end position="532"/>
    </location>
</feature>
<keyword evidence="4 6" id="KW-0472">Membrane</keyword>
<feature type="transmembrane region" description="Helical" evidence="6">
    <location>
        <begin position="69"/>
        <end position="91"/>
    </location>
</feature>
<dbReference type="PANTHER" id="PTHR10924">
    <property type="entry name" value="MAJOR FACILITATOR SUPERFAMILY PROTEIN-RELATED"/>
    <property type="match status" value="1"/>
</dbReference>
<keyword evidence="3 6" id="KW-1133">Transmembrane helix</keyword>
<feature type="transmembrane region" description="Helical" evidence="6">
    <location>
        <begin position="207"/>
        <end position="226"/>
    </location>
</feature>